<dbReference type="AlphaFoldDB" id="A0A5J5I0Q2"/>
<dbReference type="FunFam" id="3.30.300.30:FF:000008">
    <property type="entry name" value="2,3-dihydroxybenzoate-AMP ligase"/>
    <property type="match status" value="1"/>
</dbReference>
<feature type="domain" description="AMP-dependent synthetase/ligase" evidence="3">
    <location>
        <begin position="16"/>
        <end position="374"/>
    </location>
</feature>
<evidence type="ECO:0000256" key="1">
    <source>
        <dbReference type="ARBA" id="ARBA00006432"/>
    </source>
</evidence>
<dbReference type="PANTHER" id="PTHR43201">
    <property type="entry name" value="ACYL-COA SYNTHETASE"/>
    <property type="match status" value="1"/>
</dbReference>
<evidence type="ECO:0000259" key="4">
    <source>
        <dbReference type="Pfam" id="PF13193"/>
    </source>
</evidence>
<feature type="domain" description="AMP-binding enzyme C-terminal" evidence="4">
    <location>
        <begin position="425"/>
        <end position="500"/>
    </location>
</feature>
<comment type="similarity">
    <text evidence="1">Belongs to the ATP-dependent AMP-binding enzyme family.</text>
</comment>
<sequence length="517" mass="57638">MDKNKNLMSVYELLKEASLKYGDQEVIYDLKQRFSYKQLKNDVDHLAGGLKSKGIDKGDRVAVSLPNWYENVVVLFAIAKIGAIVVPFSPKYKSFEVERILKNAEPKILIATEEFDHHVKFQKALTIVPEVITVRCVVEGLETYEDLMNTGMSAEEVTIDVNEDLFCLLYTSGTTGVPKGVMVPHRALVGNSACTVGSEINCNEEDVFLIAAPLFHIFGMAVNLFCAVATGARIVLIEKYHPELMLEMVQQEKVTIHSGVPTMFIKELEVEHFDSYDLSSLRAGIVGASPIPANKVKEIRDRFGMNLCQSFGITETCSVTITPYDDDEKSIIETLGKALPGVEIKIVDENRLQLPPGETGEIAIKGFGNMKGYYKMPEQTKAVTDDEGWYYSGDLGTMDENGYIRFIGRQKEMIIRGGLNIYPQEIEAVLTKHPKVMDVAIIGIPDEILGETVCAVLQLKEGKESSEEEIITYLRERIATHKLPSKVVFTMEFPVTASGKIQKMQLKERITSEITIG</sequence>
<evidence type="ECO:0000259" key="3">
    <source>
        <dbReference type="Pfam" id="PF00501"/>
    </source>
</evidence>
<dbReference type="SUPFAM" id="SSF56801">
    <property type="entry name" value="Acetyl-CoA synthetase-like"/>
    <property type="match status" value="1"/>
</dbReference>
<keyword evidence="6" id="KW-1185">Reference proteome</keyword>
<reference evidence="5 6" key="1">
    <citation type="submission" date="2019-09" db="EMBL/GenBank/DDBJ databases">
        <title>Whole genome sequences of isolates from the Mars Exploration Rovers.</title>
        <authorList>
            <person name="Seuylemezian A."/>
            <person name="Vaishampayan P."/>
        </authorList>
    </citation>
    <scope>NUCLEOTIDE SEQUENCE [LARGE SCALE GENOMIC DNA]</scope>
    <source>
        <strain evidence="5 6">MER_TA_151</strain>
    </source>
</reference>
<dbReference type="Pfam" id="PF13193">
    <property type="entry name" value="AMP-binding_C"/>
    <property type="match status" value="1"/>
</dbReference>
<organism evidence="5 6">
    <name type="scientific">Niallia endozanthoxylica</name>
    <dbReference type="NCBI Taxonomy" id="2036016"/>
    <lineage>
        <taxon>Bacteria</taxon>
        <taxon>Bacillati</taxon>
        <taxon>Bacillota</taxon>
        <taxon>Bacilli</taxon>
        <taxon>Bacillales</taxon>
        <taxon>Bacillaceae</taxon>
        <taxon>Niallia</taxon>
    </lineage>
</organism>
<dbReference type="Gene3D" id="3.30.300.30">
    <property type="match status" value="1"/>
</dbReference>
<proteinExistence type="inferred from homology"/>
<dbReference type="InterPro" id="IPR045851">
    <property type="entry name" value="AMP-bd_C_sf"/>
</dbReference>
<dbReference type="PROSITE" id="PS00455">
    <property type="entry name" value="AMP_BINDING"/>
    <property type="match status" value="1"/>
</dbReference>
<dbReference type="Gene3D" id="3.40.50.12780">
    <property type="entry name" value="N-terminal domain of ligase-like"/>
    <property type="match status" value="1"/>
</dbReference>
<name>A0A5J5I0Q2_9BACI</name>
<dbReference type="PANTHER" id="PTHR43201:SF5">
    <property type="entry name" value="MEDIUM-CHAIN ACYL-COA LIGASE ACSF2, MITOCHONDRIAL"/>
    <property type="match status" value="1"/>
</dbReference>
<dbReference type="Pfam" id="PF00501">
    <property type="entry name" value="AMP-binding"/>
    <property type="match status" value="1"/>
</dbReference>
<dbReference type="EMBL" id="VYKL01000010">
    <property type="protein sequence ID" value="KAA9028513.1"/>
    <property type="molecule type" value="Genomic_DNA"/>
</dbReference>
<dbReference type="GO" id="GO:0031956">
    <property type="term" value="F:medium-chain fatty acid-CoA ligase activity"/>
    <property type="evidence" value="ECO:0007669"/>
    <property type="project" value="TreeGrafter"/>
</dbReference>
<protein>
    <submittedName>
        <fullName evidence="5">Acyl--CoA ligase</fullName>
    </submittedName>
</protein>
<dbReference type="RefSeq" id="WP_150438765.1">
    <property type="nucleotide sequence ID" value="NZ_VYKL01000010.1"/>
</dbReference>
<evidence type="ECO:0000256" key="2">
    <source>
        <dbReference type="ARBA" id="ARBA00022598"/>
    </source>
</evidence>
<evidence type="ECO:0000313" key="5">
    <source>
        <dbReference type="EMBL" id="KAA9028513.1"/>
    </source>
</evidence>
<dbReference type="InterPro" id="IPR025110">
    <property type="entry name" value="AMP-bd_C"/>
</dbReference>
<keyword evidence="2 5" id="KW-0436">Ligase</keyword>
<dbReference type="InterPro" id="IPR020845">
    <property type="entry name" value="AMP-binding_CS"/>
</dbReference>
<dbReference type="InterPro" id="IPR000873">
    <property type="entry name" value="AMP-dep_synth/lig_dom"/>
</dbReference>
<dbReference type="OrthoDB" id="9803968at2"/>
<accession>A0A5J5I0Q2</accession>
<evidence type="ECO:0000313" key="6">
    <source>
        <dbReference type="Proteomes" id="UP000326671"/>
    </source>
</evidence>
<dbReference type="GO" id="GO:0006631">
    <property type="term" value="P:fatty acid metabolic process"/>
    <property type="evidence" value="ECO:0007669"/>
    <property type="project" value="TreeGrafter"/>
</dbReference>
<dbReference type="Proteomes" id="UP000326671">
    <property type="component" value="Unassembled WGS sequence"/>
</dbReference>
<gene>
    <name evidence="5" type="ORF">F4V44_04380</name>
</gene>
<dbReference type="InterPro" id="IPR042099">
    <property type="entry name" value="ANL_N_sf"/>
</dbReference>
<comment type="caution">
    <text evidence="5">The sequence shown here is derived from an EMBL/GenBank/DDBJ whole genome shotgun (WGS) entry which is preliminary data.</text>
</comment>